<organism evidence="1 2">
    <name type="scientific">Aeromonas media</name>
    <dbReference type="NCBI Taxonomy" id="651"/>
    <lineage>
        <taxon>Bacteria</taxon>
        <taxon>Pseudomonadati</taxon>
        <taxon>Pseudomonadota</taxon>
        <taxon>Gammaproteobacteria</taxon>
        <taxon>Aeromonadales</taxon>
        <taxon>Aeromonadaceae</taxon>
        <taxon>Aeromonas</taxon>
    </lineage>
</organism>
<protein>
    <submittedName>
        <fullName evidence="1">Uncharacterized protein</fullName>
    </submittedName>
</protein>
<accession>A0ABX6NY20</accession>
<dbReference type="Proteomes" id="UP000502657">
    <property type="component" value="Plasmid pAeme5"/>
</dbReference>
<proteinExistence type="predicted"/>
<dbReference type="EMBL" id="CP038449">
    <property type="protein sequence ID" value="QJT41279.1"/>
    <property type="molecule type" value="Genomic_DNA"/>
</dbReference>
<evidence type="ECO:0000313" key="2">
    <source>
        <dbReference type="Proteomes" id="UP000502657"/>
    </source>
</evidence>
<sequence>MLIAHLFLLALTLSDDDSLAANSAMTCERVTEGASLDDLQERLRLEWMSKTDTLTGHTAVVDTAEGETAIIESITESAVATYKADSDLTFHKFNINGREWLCVTQ</sequence>
<dbReference type="RefSeq" id="WP_171270162.1">
    <property type="nucleotide sequence ID" value="NZ_CP038446.1"/>
</dbReference>
<gene>
    <name evidence="1" type="ORF">E4188_22535</name>
</gene>
<evidence type="ECO:0000313" key="1">
    <source>
        <dbReference type="EMBL" id="QJT41279.1"/>
    </source>
</evidence>
<keyword evidence="1" id="KW-0614">Plasmid</keyword>
<name>A0ABX6NY20_AERME</name>
<keyword evidence="2" id="KW-1185">Reference proteome</keyword>
<geneLocation type="plasmid" evidence="2">
    <name>paeme5</name>
</geneLocation>
<reference evidence="1 2" key="1">
    <citation type="submission" date="2019-03" db="EMBL/GenBank/DDBJ databases">
        <title>Novel transposon Tn6433 accelerates the dissemination of tet(E) in Aeromonas from aerobic biofilm under oxytetracycline stress.</title>
        <authorList>
            <person name="Shi Y."/>
            <person name="Tian Z."/>
            <person name="Zhang Y."/>
            <person name="Zhang H."/>
            <person name="Yang M."/>
        </authorList>
    </citation>
    <scope>NUCLEOTIDE SEQUENCE [LARGE SCALE GENOMIC DNA]</scope>
    <source>
        <strain evidence="1 2">R50-22</strain>
        <plasmid evidence="2">paeme5</plasmid>
    </source>
</reference>